<proteinExistence type="predicted"/>
<organism evidence="1 2">
    <name type="scientific">Leeia speluncae</name>
    <dbReference type="NCBI Taxonomy" id="2884804"/>
    <lineage>
        <taxon>Bacteria</taxon>
        <taxon>Pseudomonadati</taxon>
        <taxon>Pseudomonadota</taxon>
        <taxon>Betaproteobacteria</taxon>
        <taxon>Neisseriales</taxon>
        <taxon>Leeiaceae</taxon>
        <taxon>Leeia</taxon>
    </lineage>
</organism>
<reference evidence="1" key="1">
    <citation type="submission" date="2021-10" db="EMBL/GenBank/DDBJ databases">
        <title>The complete genome sequence of Leeia sp. TBRC 13508.</title>
        <authorList>
            <person name="Charoenyingcharoen P."/>
            <person name="Yukphan P."/>
        </authorList>
    </citation>
    <scope>NUCLEOTIDE SEQUENCE</scope>
    <source>
        <strain evidence="1">TBRC 13508</strain>
    </source>
</reference>
<evidence type="ECO:0000313" key="2">
    <source>
        <dbReference type="Proteomes" id="UP001165395"/>
    </source>
</evidence>
<name>A0ABS8D832_9NEIS</name>
<dbReference type="RefSeq" id="WP_227181160.1">
    <property type="nucleotide sequence ID" value="NZ_JAJBZT010000006.1"/>
</dbReference>
<dbReference type="Proteomes" id="UP001165395">
    <property type="component" value="Unassembled WGS sequence"/>
</dbReference>
<dbReference type="EMBL" id="JAJBZT010000006">
    <property type="protein sequence ID" value="MCB6184350.1"/>
    <property type="molecule type" value="Genomic_DNA"/>
</dbReference>
<evidence type="ECO:0000313" key="1">
    <source>
        <dbReference type="EMBL" id="MCB6184350.1"/>
    </source>
</evidence>
<gene>
    <name evidence="1" type="ORF">LIN78_12420</name>
</gene>
<dbReference type="Pfam" id="PF06073">
    <property type="entry name" value="DUF934"/>
    <property type="match status" value="1"/>
</dbReference>
<comment type="caution">
    <text evidence="1">The sequence shown here is derived from an EMBL/GenBank/DDBJ whole genome shotgun (WGS) entry which is preliminary data.</text>
</comment>
<keyword evidence="2" id="KW-1185">Reference proteome</keyword>
<dbReference type="InterPro" id="IPR008318">
    <property type="entry name" value="UCP030820"/>
</dbReference>
<dbReference type="PIRSF" id="PIRSF030820">
    <property type="entry name" value="UCP030820"/>
    <property type="match status" value="1"/>
</dbReference>
<sequence length="169" mass="18962">MPKLIKNGQVLDDTSVILTDSEGNEVHEDGDAIVPLACWLEERHLLKERHTSVGVLLEGDAEPAELKDDLDFLKLIVINFPSFVDGRGYSIARLLRERYGFKGELRAVGDIQRDQLYYLARCGFDSFVIPDGKDADAALASFNDFSDSYQATVDRPVPLFSRRRNQSAN</sequence>
<protein>
    <submittedName>
        <fullName evidence="1">DUF934 domain-containing protein</fullName>
    </submittedName>
</protein>
<accession>A0ABS8D832</accession>